<sequence>MEIYSSKTGSWKPSGSPFAKTINVLSNGVFWNGAIHWVSHPRRQDSACFDVEEEKFREIPMPTFRGDSRFRHYGESGGHFYLMEVIPDSDTLVYDLYEMERDYSGWFLKYKVDFHPIAAAVPEMFCDSDIYPYLYSILGIVQEESDDDSFLVLYVPDKAIRYNFKDGSFTMLHDFGPRVGDVDYFDACDLQFIESFASV</sequence>
<dbReference type="InterPro" id="IPR056592">
    <property type="entry name" value="Beta-prop_At3g26010-like"/>
</dbReference>
<evidence type="ECO:0000313" key="3">
    <source>
        <dbReference type="Proteomes" id="UP000187203"/>
    </source>
</evidence>
<dbReference type="STRING" id="93759.A0A1R3G2A9"/>
<comment type="caution">
    <text evidence="2">The sequence shown here is derived from an EMBL/GenBank/DDBJ whole genome shotgun (WGS) entry which is preliminary data.</text>
</comment>
<organism evidence="2 3">
    <name type="scientific">Corchorus olitorius</name>
    <dbReference type="NCBI Taxonomy" id="93759"/>
    <lineage>
        <taxon>Eukaryota</taxon>
        <taxon>Viridiplantae</taxon>
        <taxon>Streptophyta</taxon>
        <taxon>Embryophyta</taxon>
        <taxon>Tracheophyta</taxon>
        <taxon>Spermatophyta</taxon>
        <taxon>Magnoliopsida</taxon>
        <taxon>eudicotyledons</taxon>
        <taxon>Gunneridae</taxon>
        <taxon>Pentapetalae</taxon>
        <taxon>rosids</taxon>
        <taxon>malvids</taxon>
        <taxon>Malvales</taxon>
        <taxon>Malvaceae</taxon>
        <taxon>Grewioideae</taxon>
        <taxon>Apeibeae</taxon>
        <taxon>Corchorus</taxon>
    </lineage>
</organism>
<dbReference type="Proteomes" id="UP000187203">
    <property type="component" value="Unassembled WGS sequence"/>
</dbReference>
<evidence type="ECO:0000313" key="2">
    <source>
        <dbReference type="EMBL" id="OMO52199.1"/>
    </source>
</evidence>
<dbReference type="PANTHER" id="PTHR35546:SF115">
    <property type="entry name" value="F-BOX DOMAIN-CONTAINING PROTEIN"/>
    <property type="match status" value="1"/>
</dbReference>
<dbReference type="EMBL" id="AWUE01023883">
    <property type="protein sequence ID" value="OMO52199.1"/>
    <property type="molecule type" value="Genomic_DNA"/>
</dbReference>
<protein>
    <submittedName>
        <fullName evidence="2">F-box protein</fullName>
    </submittedName>
</protein>
<dbReference type="Pfam" id="PF24750">
    <property type="entry name" value="b-prop_At3g26010-like"/>
    <property type="match status" value="1"/>
</dbReference>
<keyword evidence="3" id="KW-1185">Reference proteome</keyword>
<evidence type="ECO:0000259" key="1">
    <source>
        <dbReference type="Pfam" id="PF24750"/>
    </source>
</evidence>
<dbReference type="AlphaFoldDB" id="A0A1R3G2A9"/>
<dbReference type="OrthoDB" id="605328at2759"/>
<proteinExistence type="predicted"/>
<feature type="domain" description="F-box protein At3g26010-like beta-propeller" evidence="1">
    <location>
        <begin position="1"/>
        <end position="122"/>
    </location>
</feature>
<dbReference type="PANTHER" id="PTHR35546">
    <property type="entry name" value="F-BOX PROTEIN INTERACTION DOMAIN PROTEIN-RELATED"/>
    <property type="match status" value="1"/>
</dbReference>
<accession>A0A1R3G2A9</accession>
<reference evidence="3" key="1">
    <citation type="submission" date="2013-09" db="EMBL/GenBank/DDBJ databases">
        <title>Corchorus olitorius genome sequencing.</title>
        <authorList>
            <person name="Alam M."/>
            <person name="Haque M.S."/>
            <person name="Islam M.S."/>
            <person name="Emdad E.M."/>
            <person name="Islam M.M."/>
            <person name="Ahmed B."/>
            <person name="Halim A."/>
            <person name="Hossen Q.M.M."/>
            <person name="Hossain M.Z."/>
            <person name="Ahmed R."/>
            <person name="Khan M.M."/>
            <person name="Islam R."/>
            <person name="Rashid M.M."/>
            <person name="Khan S.A."/>
            <person name="Rahman M.S."/>
            <person name="Alam M."/>
            <person name="Yahiya A.S."/>
            <person name="Khan M.S."/>
            <person name="Azam M.S."/>
            <person name="Haque T."/>
            <person name="Lashkar M.Z.H."/>
            <person name="Akhand A.I."/>
            <person name="Morshed G."/>
            <person name="Roy S."/>
            <person name="Uddin K.S."/>
            <person name="Rabeya T."/>
            <person name="Hossain A.S."/>
            <person name="Chowdhury A."/>
            <person name="Snigdha A.R."/>
            <person name="Mortoza M.S."/>
            <person name="Matin S.A."/>
            <person name="Hoque S.M.E."/>
            <person name="Islam M.K."/>
            <person name="Roy D.K."/>
            <person name="Haider R."/>
            <person name="Moosa M.M."/>
            <person name="Elias S.M."/>
            <person name="Hasan A.M."/>
            <person name="Jahan S."/>
            <person name="Shafiuddin M."/>
            <person name="Mahmood N."/>
            <person name="Shommy N.S."/>
        </authorList>
    </citation>
    <scope>NUCLEOTIDE SEQUENCE [LARGE SCALE GENOMIC DNA]</scope>
    <source>
        <strain evidence="3">cv. O-4</strain>
    </source>
</reference>
<name>A0A1R3G2A9_9ROSI</name>
<gene>
    <name evidence="2" type="ORF">COLO4_37362</name>
</gene>
<dbReference type="InterPro" id="IPR055290">
    <property type="entry name" value="At3g26010-like"/>
</dbReference>